<name>A0ABP6HHP6_9ACTN</name>
<accession>A0ABP6HHP6</accession>
<keyword evidence="3" id="KW-1185">Reference proteome</keyword>
<evidence type="ECO:0000256" key="1">
    <source>
        <dbReference type="SAM" id="MobiDB-lite"/>
    </source>
</evidence>
<dbReference type="Proteomes" id="UP001500893">
    <property type="component" value="Unassembled WGS sequence"/>
</dbReference>
<evidence type="ECO:0000313" key="2">
    <source>
        <dbReference type="EMBL" id="GAA2775838.1"/>
    </source>
</evidence>
<protein>
    <submittedName>
        <fullName evidence="2">Uncharacterized protein</fullName>
    </submittedName>
</protein>
<evidence type="ECO:0000313" key="3">
    <source>
        <dbReference type="Proteomes" id="UP001500893"/>
    </source>
</evidence>
<dbReference type="EMBL" id="BAAAVM010000121">
    <property type="protein sequence ID" value="GAA2775838.1"/>
    <property type="molecule type" value="Genomic_DNA"/>
</dbReference>
<sequence>MPVDSAARTRNGPRAGWTCAAPAGRSRGLTPPQAAPLRQAVPPFVHAAGTCRRTLAEWRLWVTTVFLPNIQAMRDLVIKHADLLSEAEMPPLLLQMCAHVSGCEITAARWAQGNQDEHLSAVSFPSEELAAHKGVGWRPCSFPGVLNLPSGIQHESGGQDIGGTSFHGRELPEPCEQGARTPPAPGRP</sequence>
<gene>
    <name evidence="2" type="ORF">GCM10010521_63020</name>
</gene>
<feature type="region of interest" description="Disordered" evidence="1">
    <location>
        <begin position="1"/>
        <end position="32"/>
    </location>
</feature>
<feature type="region of interest" description="Disordered" evidence="1">
    <location>
        <begin position="153"/>
        <end position="188"/>
    </location>
</feature>
<comment type="caution">
    <text evidence="2">The sequence shown here is derived from an EMBL/GenBank/DDBJ whole genome shotgun (WGS) entry which is preliminary data.</text>
</comment>
<organism evidence="2 3">
    <name type="scientific">Streptomyces rameus</name>
    <dbReference type="NCBI Taxonomy" id="68261"/>
    <lineage>
        <taxon>Bacteria</taxon>
        <taxon>Bacillati</taxon>
        <taxon>Actinomycetota</taxon>
        <taxon>Actinomycetes</taxon>
        <taxon>Kitasatosporales</taxon>
        <taxon>Streptomycetaceae</taxon>
        <taxon>Streptomyces</taxon>
    </lineage>
</organism>
<proteinExistence type="predicted"/>
<reference evidence="3" key="1">
    <citation type="journal article" date="2019" name="Int. J. Syst. Evol. Microbiol.">
        <title>The Global Catalogue of Microorganisms (GCM) 10K type strain sequencing project: providing services to taxonomists for standard genome sequencing and annotation.</title>
        <authorList>
            <consortium name="The Broad Institute Genomics Platform"/>
            <consortium name="The Broad Institute Genome Sequencing Center for Infectious Disease"/>
            <person name="Wu L."/>
            <person name="Ma J."/>
        </authorList>
    </citation>
    <scope>NUCLEOTIDE SEQUENCE [LARGE SCALE GENOMIC DNA]</scope>
    <source>
        <strain evidence="3">JCM 11574</strain>
    </source>
</reference>